<dbReference type="OrthoDB" id="2926094at2759"/>
<dbReference type="AlphaFoldDB" id="A0A0C9X541"/>
<reference evidence="1 2" key="1">
    <citation type="submission" date="2014-04" db="EMBL/GenBank/DDBJ databases">
        <authorList>
            <consortium name="DOE Joint Genome Institute"/>
            <person name="Kuo A."/>
            <person name="Kohler A."/>
            <person name="Nagy L.G."/>
            <person name="Floudas D."/>
            <person name="Copeland A."/>
            <person name="Barry K.W."/>
            <person name="Cichocki N."/>
            <person name="Veneault-Fourrey C."/>
            <person name="LaButti K."/>
            <person name="Lindquist E.A."/>
            <person name="Lipzen A."/>
            <person name="Lundell T."/>
            <person name="Morin E."/>
            <person name="Murat C."/>
            <person name="Sun H."/>
            <person name="Tunlid A."/>
            <person name="Henrissat B."/>
            <person name="Grigoriev I.V."/>
            <person name="Hibbett D.S."/>
            <person name="Martin F."/>
            <person name="Nordberg H.P."/>
            <person name="Cantor M.N."/>
            <person name="Hua S.X."/>
        </authorList>
    </citation>
    <scope>NUCLEOTIDE SEQUENCE [LARGE SCALE GENOMIC DNA]</scope>
    <source>
        <strain evidence="1 2">LaAM-08-1</strain>
    </source>
</reference>
<reference evidence="2" key="2">
    <citation type="submission" date="2015-01" db="EMBL/GenBank/DDBJ databases">
        <title>Evolutionary Origins and Diversification of the Mycorrhizal Mutualists.</title>
        <authorList>
            <consortium name="DOE Joint Genome Institute"/>
            <consortium name="Mycorrhizal Genomics Consortium"/>
            <person name="Kohler A."/>
            <person name="Kuo A."/>
            <person name="Nagy L.G."/>
            <person name="Floudas D."/>
            <person name="Copeland A."/>
            <person name="Barry K.W."/>
            <person name="Cichocki N."/>
            <person name="Veneault-Fourrey C."/>
            <person name="LaButti K."/>
            <person name="Lindquist E.A."/>
            <person name="Lipzen A."/>
            <person name="Lundell T."/>
            <person name="Morin E."/>
            <person name="Murat C."/>
            <person name="Riley R."/>
            <person name="Ohm R."/>
            <person name="Sun H."/>
            <person name="Tunlid A."/>
            <person name="Henrissat B."/>
            <person name="Grigoriev I.V."/>
            <person name="Hibbett D.S."/>
            <person name="Martin F."/>
        </authorList>
    </citation>
    <scope>NUCLEOTIDE SEQUENCE [LARGE SCALE GENOMIC DNA]</scope>
    <source>
        <strain evidence="2">LaAM-08-1</strain>
    </source>
</reference>
<dbReference type="InterPro" id="IPR035992">
    <property type="entry name" value="Ricin_B-like_lectins"/>
</dbReference>
<dbReference type="SUPFAM" id="SSF50370">
    <property type="entry name" value="Ricin B-like lectins"/>
    <property type="match status" value="1"/>
</dbReference>
<accession>A0A0C9X541</accession>
<evidence type="ECO:0000313" key="2">
    <source>
        <dbReference type="Proteomes" id="UP000054477"/>
    </source>
</evidence>
<keyword evidence="2" id="KW-1185">Reference proteome</keyword>
<evidence type="ECO:0000313" key="1">
    <source>
        <dbReference type="EMBL" id="KIJ92761.1"/>
    </source>
</evidence>
<gene>
    <name evidence="1" type="ORF">K443DRAFT_113092</name>
</gene>
<protein>
    <submittedName>
        <fullName evidence="1">Unplaced genomic scaffold K443scaffold_351, whole genome shotgun sequence</fullName>
    </submittedName>
</protein>
<dbReference type="Proteomes" id="UP000054477">
    <property type="component" value="Unassembled WGS sequence"/>
</dbReference>
<name>A0A0C9X541_9AGAR</name>
<dbReference type="HOGENOM" id="CLU_1731751_0_0_1"/>
<proteinExistence type="predicted"/>
<organism evidence="1 2">
    <name type="scientific">Laccaria amethystina LaAM-08-1</name>
    <dbReference type="NCBI Taxonomy" id="1095629"/>
    <lineage>
        <taxon>Eukaryota</taxon>
        <taxon>Fungi</taxon>
        <taxon>Dikarya</taxon>
        <taxon>Basidiomycota</taxon>
        <taxon>Agaricomycotina</taxon>
        <taxon>Agaricomycetes</taxon>
        <taxon>Agaricomycetidae</taxon>
        <taxon>Agaricales</taxon>
        <taxon>Agaricineae</taxon>
        <taxon>Hydnangiaceae</taxon>
        <taxon>Laccaria</taxon>
    </lineage>
</organism>
<sequence>MTVLPNGVYRITQWGSHGQPQVLTLHDGQVTVIPPGGAPERDQEWRLENLPDGKVAIQIPANIFPSRSLSYEGQPEEGKRIIPGPVFDFPTREWHIEIALQKPLPVPYFIRVPDKGLQAAVSPIAIYPPQLILYPESGDLEQAWAFDLIHKD</sequence>
<dbReference type="EMBL" id="KN838886">
    <property type="protein sequence ID" value="KIJ92761.1"/>
    <property type="molecule type" value="Genomic_DNA"/>
</dbReference>